<feature type="signal peptide" evidence="1">
    <location>
        <begin position="1"/>
        <end position="27"/>
    </location>
</feature>
<protein>
    <submittedName>
        <fullName evidence="2">Uncharacterized protein</fullName>
    </submittedName>
</protein>
<gene>
    <name evidence="2" type="ORF">TWF506_005236</name>
</gene>
<reference evidence="2 3" key="1">
    <citation type="submission" date="2019-10" db="EMBL/GenBank/DDBJ databases">
        <authorList>
            <person name="Palmer J.M."/>
        </authorList>
    </citation>
    <scope>NUCLEOTIDE SEQUENCE [LARGE SCALE GENOMIC DNA]</scope>
    <source>
        <strain evidence="2 3">TWF506</strain>
    </source>
</reference>
<keyword evidence="3" id="KW-1185">Reference proteome</keyword>
<organism evidence="2 3">
    <name type="scientific">Arthrobotrys conoides</name>
    <dbReference type="NCBI Taxonomy" id="74498"/>
    <lineage>
        <taxon>Eukaryota</taxon>
        <taxon>Fungi</taxon>
        <taxon>Dikarya</taxon>
        <taxon>Ascomycota</taxon>
        <taxon>Pezizomycotina</taxon>
        <taxon>Orbiliomycetes</taxon>
        <taxon>Orbiliales</taxon>
        <taxon>Orbiliaceae</taxon>
        <taxon>Arthrobotrys</taxon>
    </lineage>
</organism>
<dbReference type="Proteomes" id="UP001307849">
    <property type="component" value="Unassembled WGS sequence"/>
</dbReference>
<keyword evidence="1" id="KW-0732">Signal</keyword>
<evidence type="ECO:0000313" key="3">
    <source>
        <dbReference type="Proteomes" id="UP001307849"/>
    </source>
</evidence>
<sequence length="379" mass="43262">MRIFGLKSILAGACLLLQTKAPLAVLAEPVEISIKELDAFIQTNAASILHFQETMREVFFLWDENRVRGDQPDIPLMLDTLRESLDQKVREINVIVKKNPATAPQILNDLGFASHTVPAKNDFDWDDEPINRVLYPILKLLKEASSARATFWGFFTWANSRIGLLHWFYLVPDQTTDSEWVAPKLFGGSIYKHRGLFIYDKDKRERDTRQLNTYLLLLDTMVHYMQNLSIQTFRMSSPLGLAAEVKKLIDDIIDIISGFRGGVRRARDAYVAIPPLPGNEDPNVEDDTDENVGVSKIPQTLQRKVVETPEYVEGTEILNIPEFQFEVPDEYSESEYSPLRSLPAYVETDFDLLSAPDCSIEEQMAYIRDPQGQLRCNVF</sequence>
<name>A0AAN8NDU6_9PEZI</name>
<evidence type="ECO:0000256" key="1">
    <source>
        <dbReference type="SAM" id="SignalP"/>
    </source>
</evidence>
<dbReference type="EMBL" id="JAVHJM010000002">
    <property type="protein sequence ID" value="KAK6518074.1"/>
    <property type="molecule type" value="Genomic_DNA"/>
</dbReference>
<accession>A0AAN8NDU6</accession>
<dbReference type="AlphaFoldDB" id="A0AAN8NDU6"/>
<evidence type="ECO:0000313" key="2">
    <source>
        <dbReference type="EMBL" id="KAK6518074.1"/>
    </source>
</evidence>
<comment type="caution">
    <text evidence="2">The sequence shown here is derived from an EMBL/GenBank/DDBJ whole genome shotgun (WGS) entry which is preliminary data.</text>
</comment>
<proteinExistence type="predicted"/>
<feature type="chain" id="PRO_5042991394" evidence="1">
    <location>
        <begin position="28"/>
        <end position="379"/>
    </location>
</feature>